<evidence type="ECO:0000313" key="7">
    <source>
        <dbReference type="Proteomes" id="UP000234341"/>
    </source>
</evidence>
<dbReference type="Proteomes" id="UP000234341">
    <property type="component" value="Unassembled WGS sequence"/>
</dbReference>
<dbReference type="Gene3D" id="1.10.10.10">
    <property type="entry name" value="Winged helix-like DNA-binding domain superfamily/Winged helix DNA-binding domain"/>
    <property type="match status" value="1"/>
</dbReference>
<keyword evidence="3" id="KW-0238">DNA-binding</keyword>
<dbReference type="EMBL" id="PJRP01000017">
    <property type="protein sequence ID" value="PLP97412.1"/>
    <property type="molecule type" value="Genomic_DNA"/>
</dbReference>
<dbReference type="InterPro" id="IPR036390">
    <property type="entry name" value="WH_DNA-bd_sf"/>
</dbReference>
<dbReference type="GO" id="GO:0003700">
    <property type="term" value="F:DNA-binding transcription factor activity"/>
    <property type="evidence" value="ECO:0007669"/>
    <property type="project" value="InterPro"/>
</dbReference>
<dbReference type="GO" id="GO:0005829">
    <property type="term" value="C:cytosol"/>
    <property type="evidence" value="ECO:0007669"/>
    <property type="project" value="TreeGrafter"/>
</dbReference>
<dbReference type="AlphaFoldDB" id="A0A2N5C5C2"/>
<dbReference type="OrthoDB" id="8594260at2"/>
<evidence type="ECO:0000256" key="1">
    <source>
        <dbReference type="ARBA" id="ARBA00009437"/>
    </source>
</evidence>
<dbReference type="PROSITE" id="PS50931">
    <property type="entry name" value="HTH_LYSR"/>
    <property type="match status" value="1"/>
</dbReference>
<gene>
    <name evidence="6" type="ORF">CYJ10_26545</name>
</gene>
<dbReference type="PANTHER" id="PTHR30419">
    <property type="entry name" value="HTH-TYPE TRANSCRIPTIONAL REGULATOR YBHD"/>
    <property type="match status" value="1"/>
</dbReference>
<dbReference type="Gene3D" id="3.40.190.290">
    <property type="match status" value="1"/>
</dbReference>
<name>A0A2N5C5C2_9BURK</name>
<dbReference type="InterPro" id="IPR000847">
    <property type="entry name" value="LysR_HTH_N"/>
</dbReference>
<evidence type="ECO:0000256" key="2">
    <source>
        <dbReference type="ARBA" id="ARBA00023015"/>
    </source>
</evidence>
<comment type="similarity">
    <text evidence="1">Belongs to the LysR transcriptional regulatory family.</text>
</comment>
<dbReference type="Pfam" id="PF00126">
    <property type="entry name" value="HTH_1"/>
    <property type="match status" value="1"/>
</dbReference>
<evidence type="ECO:0000256" key="4">
    <source>
        <dbReference type="ARBA" id="ARBA00023163"/>
    </source>
</evidence>
<protein>
    <submittedName>
        <fullName evidence="6">LysR family transcriptional regulator</fullName>
    </submittedName>
</protein>
<proteinExistence type="inferred from homology"/>
<dbReference type="InterPro" id="IPR005119">
    <property type="entry name" value="LysR_subst-bd"/>
</dbReference>
<evidence type="ECO:0000259" key="5">
    <source>
        <dbReference type="PROSITE" id="PS50931"/>
    </source>
</evidence>
<reference evidence="6 7" key="1">
    <citation type="submission" date="2017-12" db="EMBL/GenBank/DDBJ databases">
        <title>Genome sequence of the active heterotrophic nitrifier-denitrifier, Cupriavidus pauculus UM1.</title>
        <authorList>
            <person name="Putonti C."/>
            <person name="Castignetti D."/>
        </authorList>
    </citation>
    <scope>NUCLEOTIDE SEQUENCE [LARGE SCALE GENOMIC DNA]</scope>
    <source>
        <strain evidence="6 7">UM1</strain>
    </source>
</reference>
<comment type="caution">
    <text evidence="6">The sequence shown here is derived from an EMBL/GenBank/DDBJ whole genome shotgun (WGS) entry which is preliminary data.</text>
</comment>
<keyword evidence="4" id="KW-0804">Transcription</keyword>
<evidence type="ECO:0000256" key="3">
    <source>
        <dbReference type="ARBA" id="ARBA00023125"/>
    </source>
</evidence>
<organism evidence="6 7">
    <name type="scientific">Cupriavidus pauculus</name>
    <dbReference type="NCBI Taxonomy" id="82633"/>
    <lineage>
        <taxon>Bacteria</taxon>
        <taxon>Pseudomonadati</taxon>
        <taxon>Pseudomonadota</taxon>
        <taxon>Betaproteobacteria</taxon>
        <taxon>Burkholderiales</taxon>
        <taxon>Burkholderiaceae</taxon>
        <taxon>Cupriavidus</taxon>
    </lineage>
</organism>
<dbReference type="SUPFAM" id="SSF46785">
    <property type="entry name" value="Winged helix' DNA-binding domain"/>
    <property type="match status" value="1"/>
</dbReference>
<sequence length="307" mass="33857">MEDVLDRKRALCLLQIIETGSVRGAADALSVDPSMVSRAVARLEQDVGLTLLERRGRGVVVTDAGRMLALFARRQQDLHDTFQAEIDSLRNAQQGHIELVFGEGFVDMVLQPVLSDFILGRPGVTYNLRVAGTEESVRLLLEDMAHIGLVFQPPNDDRLRSHYSRLSPIRVYVRNDHPLAKRRKALSLAELVPYQGAALVGSFGVRKHVQAAELDEQVTLKPMAETNSFRVLWEFAALGLGYIMTPRSLPLKGTQYADLVPIPLANPILNNSRLHVMTRAGRPLSPIAQSMLAHVVKRMPAALGPGP</sequence>
<dbReference type="InterPro" id="IPR050950">
    <property type="entry name" value="HTH-type_LysR_regulators"/>
</dbReference>
<dbReference type="SUPFAM" id="SSF53850">
    <property type="entry name" value="Periplasmic binding protein-like II"/>
    <property type="match status" value="1"/>
</dbReference>
<evidence type="ECO:0000313" key="6">
    <source>
        <dbReference type="EMBL" id="PLP97412.1"/>
    </source>
</evidence>
<dbReference type="PANTHER" id="PTHR30419:SF8">
    <property type="entry name" value="NITROGEN ASSIMILATION TRANSCRIPTIONAL ACTIVATOR-RELATED"/>
    <property type="match status" value="1"/>
</dbReference>
<dbReference type="GO" id="GO:0003677">
    <property type="term" value="F:DNA binding"/>
    <property type="evidence" value="ECO:0007669"/>
    <property type="project" value="UniProtKB-KW"/>
</dbReference>
<dbReference type="InterPro" id="IPR036388">
    <property type="entry name" value="WH-like_DNA-bd_sf"/>
</dbReference>
<accession>A0A2N5C5C2</accession>
<feature type="domain" description="HTH lysR-type" evidence="5">
    <location>
        <begin position="13"/>
        <end position="62"/>
    </location>
</feature>
<keyword evidence="2" id="KW-0805">Transcription regulation</keyword>
<dbReference type="RefSeq" id="WP_101684436.1">
    <property type="nucleotide sequence ID" value="NZ_PJRP01000017.1"/>
</dbReference>
<dbReference type="Pfam" id="PF03466">
    <property type="entry name" value="LysR_substrate"/>
    <property type="match status" value="1"/>
</dbReference>